<name>A0AB39UYD2_9GAMM</name>
<organism evidence="2">
    <name type="scientific">Thermohahella caldifontis</name>
    <dbReference type="NCBI Taxonomy" id="3142973"/>
    <lineage>
        <taxon>Bacteria</taxon>
        <taxon>Pseudomonadati</taxon>
        <taxon>Pseudomonadota</taxon>
        <taxon>Gammaproteobacteria</taxon>
        <taxon>Oceanospirillales</taxon>
        <taxon>Hahellaceae</taxon>
        <taxon>Thermohahella</taxon>
    </lineage>
</organism>
<dbReference type="RefSeq" id="WP_369602321.1">
    <property type="nucleotide sequence ID" value="NZ_CP154858.1"/>
</dbReference>
<accession>A0AB39UYD2</accession>
<dbReference type="AlphaFoldDB" id="A0AB39UYD2"/>
<dbReference type="SUPFAM" id="SSF109604">
    <property type="entry name" value="HD-domain/PDEase-like"/>
    <property type="match status" value="1"/>
</dbReference>
<dbReference type="KEGG" id="tcd:AAIA72_04980"/>
<evidence type="ECO:0000259" key="1">
    <source>
        <dbReference type="PROSITE" id="PS51833"/>
    </source>
</evidence>
<dbReference type="EMBL" id="CP154858">
    <property type="protein sequence ID" value="XDT73327.1"/>
    <property type="molecule type" value="Genomic_DNA"/>
</dbReference>
<protein>
    <submittedName>
        <fullName evidence="2">HDOD domain-containing protein</fullName>
    </submittedName>
</protein>
<dbReference type="InterPro" id="IPR003607">
    <property type="entry name" value="HD/PDEase_dom"/>
</dbReference>
<dbReference type="PROSITE" id="PS51833">
    <property type="entry name" value="HDOD"/>
    <property type="match status" value="1"/>
</dbReference>
<sequence length="280" mass="30483">MTSAHSNPVAAEIDRRIQTGNLDVPMLPEVVHRVIQITSDPDSSAADLVRVIQGDQALAARVMRIANSAAYSPSASIVSLQQAIARLGMLVVRDIAVAASLNARLFNAPGYEQAIQEIWQHAVATALWAKEVARQSRRNVEAAFLCGLLHSVGRPIVIQEMLDVGRQQKLPLTQDIVMAIADELNLEAAALALEKWEMPSLVRNAIVHQESWQDAGAAQDQAMIINAARAFACHTLWGSPDADALKEKEVLADLNLYPDEVDELLEKNDLVKSGMEAMQS</sequence>
<dbReference type="Pfam" id="PF08668">
    <property type="entry name" value="HDOD"/>
    <property type="match status" value="1"/>
</dbReference>
<dbReference type="PANTHER" id="PTHR33525:SF3">
    <property type="entry name" value="RIBONUCLEASE Y"/>
    <property type="match status" value="1"/>
</dbReference>
<feature type="domain" description="HDOD" evidence="1">
    <location>
        <begin position="24"/>
        <end position="212"/>
    </location>
</feature>
<proteinExistence type="predicted"/>
<dbReference type="Gene3D" id="1.10.3210.10">
    <property type="entry name" value="Hypothetical protein af1432"/>
    <property type="match status" value="1"/>
</dbReference>
<dbReference type="InterPro" id="IPR013976">
    <property type="entry name" value="HDOD"/>
</dbReference>
<reference evidence="2" key="1">
    <citation type="submission" date="2024-05" db="EMBL/GenBank/DDBJ databases">
        <title>Genome sequencing of novel strain.</title>
        <authorList>
            <person name="Ganbat D."/>
            <person name="Ganbat S."/>
            <person name="Lee S.-J."/>
        </authorList>
    </citation>
    <scope>NUCLEOTIDE SEQUENCE</scope>
    <source>
        <strain evidence="2">SMD15-11</strain>
    </source>
</reference>
<dbReference type="SMART" id="SM00471">
    <property type="entry name" value="HDc"/>
    <property type="match status" value="1"/>
</dbReference>
<dbReference type="InterPro" id="IPR052340">
    <property type="entry name" value="RNase_Y/CdgJ"/>
</dbReference>
<evidence type="ECO:0000313" key="2">
    <source>
        <dbReference type="EMBL" id="XDT73327.1"/>
    </source>
</evidence>
<dbReference type="PANTHER" id="PTHR33525">
    <property type="match status" value="1"/>
</dbReference>
<gene>
    <name evidence="2" type="ORF">AAIA72_04980</name>
</gene>